<accession>U7D5V9</accession>
<sequence>MWSGSKKRELVTPSFVGSSLDGEGFDLFYDS</sequence>
<evidence type="ECO:0000313" key="2">
    <source>
        <dbReference type="Proteomes" id="UP000017148"/>
    </source>
</evidence>
<dbReference type="Proteomes" id="UP000017148">
    <property type="component" value="Unassembled WGS sequence"/>
</dbReference>
<comment type="caution">
    <text evidence="1">The sequence shown here is derived from an EMBL/GenBank/DDBJ whole genome shotgun (WGS) entry which is preliminary data.</text>
</comment>
<dbReference type="EMBL" id="ASJR01000008">
    <property type="protein sequence ID" value="ERP31884.1"/>
    <property type="molecule type" value="Genomic_DNA"/>
</dbReference>
<reference evidence="1 2" key="1">
    <citation type="journal article" date="2013" name="Environ. Microbiol.">
        <title>Genome analysis of Chitinivibrio alkaliphilus gen. nov., sp. nov., a novel extremely haloalkaliphilic anaerobic chitinolytic bacterium from the candidate phylum Termite Group 3.</title>
        <authorList>
            <person name="Sorokin D.Y."/>
            <person name="Gumerov V.M."/>
            <person name="Rakitin A.L."/>
            <person name="Beletsky A.V."/>
            <person name="Damste J.S."/>
            <person name="Muyzer G."/>
            <person name="Mardanov A.V."/>
            <person name="Ravin N.V."/>
        </authorList>
    </citation>
    <scope>NUCLEOTIDE SEQUENCE [LARGE SCALE GENOMIC DNA]</scope>
    <source>
        <strain evidence="1 2">ACht1</strain>
    </source>
</reference>
<name>U7D5V9_9BACT</name>
<protein>
    <submittedName>
        <fullName evidence="1">Uncharacterized protein</fullName>
    </submittedName>
</protein>
<proteinExistence type="predicted"/>
<dbReference type="AlphaFoldDB" id="U7D5V9"/>
<gene>
    <name evidence="1" type="ORF">CALK_1099</name>
</gene>
<keyword evidence="2" id="KW-1185">Reference proteome</keyword>
<organism evidence="1 2">
    <name type="scientific">Chitinivibrio alkaliphilus ACht1</name>
    <dbReference type="NCBI Taxonomy" id="1313304"/>
    <lineage>
        <taxon>Bacteria</taxon>
        <taxon>Pseudomonadati</taxon>
        <taxon>Fibrobacterota</taxon>
        <taxon>Chitinivibrionia</taxon>
        <taxon>Chitinivibrionales</taxon>
        <taxon>Chitinivibrionaceae</taxon>
        <taxon>Chitinivibrio</taxon>
    </lineage>
</organism>
<evidence type="ECO:0000313" key="1">
    <source>
        <dbReference type="EMBL" id="ERP31884.1"/>
    </source>
</evidence>